<dbReference type="EMBL" id="VSRR010000773">
    <property type="protein sequence ID" value="MPC19464.1"/>
    <property type="molecule type" value="Genomic_DNA"/>
</dbReference>
<reference evidence="2 3" key="1">
    <citation type="submission" date="2019-05" db="EMBL/GenBank/DDBJ databases">
        <title>Another draft genome of Portunus trituberculatus and its Hox gene families provides insights of decapod evolution.</title>
        <authorList>
            <person name="Jeong J.-H."/>
            <person name="Song I."/>
            <person name="Kim S."/>
            <person name="Choi T."/>
            <person name="Kim D."/>
            <person name="Ryu S."/>
            <person name="Kim W."/>
        </authorList>
    </citation>
    <scope>NUCLEOTIDE SEQUENCE [LARGE SCALE GENOMIC DNA]</scope>
    <source>
        <tissue evidence="2">Muscle</tissue>
    </source>
</reference>
<evidence type="ECO:0000256" key="1">
    <source>
        <dbReference type="SAM" id="MobiDB-lite"/>
    </source>
</evidence>
<name>A0A5B7DDX9_PORTR</name>
<dbReference type="AlphaFoldDB" id="A0A5B7DDX9"/>
<sequence>MKPGPREGGREGGRRRCLEASAVAFDYNTAQVSAAAKASFRRRVRAVREAGRESQSRPRQEEAGKGKGKSGRRRGSDEATPLLVPRHAGARARLVFLSPDTSIRQQEAPR</sequence>
<proteinExistence type="predicted"/>
<evidence type="ECO:0000313" key="2">
    <source>
        <dbReference type="EMBL" id="MPC19464.1"/>
    </source>
</evidence>
<organism evidence="2 3">
    <name type="scientific">Portunus trituberculatus</name>
    <name type="common">Swimming crab</name>
    <name type="synonym">Neptunus trituberculatus</name>
    <dbReference type="NCBI Taxonomy" id="210409"/>
    <lineage>
        <taxon>Eukaryota</taxon>
        <taxon>Metazoa</taxon>
        <taxon>Ecdysozoa</taxon>
        <taxon>Arthropoda</taxon>
        <taxon>Crustacea</taxon>
        <taxon>Multicrustacea</taxon>
        <taxon>Malacostraca</taxon>
        <taxon>Eumalacostraca</taxon>
        <taxon>Eucarida</taxon>
        <taxon>Decapoda</taxon>
        <taxon>Pleocyemata</taxon>
        <taxon>Brachyura</taxon>
        <taxon>Eubrachyura</taxon>
        <taxon>Portunoidea</taxon>
        <taxon>Portunidae</taxon>
        <taxon>Portuninae</taxon>
        <taxon>Portunus</taxon>
    </lineage>
</organism>
<keyword evidence="3" id="KW-1185">Reference proteome</keyword>
<feature type="region of interest" description="Disordered" evidence="1">
    <location>
        <begin position="34"/>
        <end position="110"/>
    </location>
</feature>
<protein>
    <submittedName>
        <fullName evidence="2">Uncharacterized protein</fullName>
    </submittedName>
</protein>
<gene>
    <name evidence="2" type="ORF">E2C01_012379</name>
</gene>
<comment type="caution">
    <text evidence="2">The sequence shown here is derived from an EMBL/GenBank/DDBJ whole genome shotgun (WGS) entry which is preliminary data.</text>
</comment>
<accession>A0A5B7DDX9</accession>
<evidence type="ECO:0000313" key="3">
    <source>
        <dbReference type="Proteomes" id="UP000324222"/>
    </source>
</evidence>
<dbReference type="Proteomes" id="UP000324222">
    <property type="component" value="Unassembled WGS sequence"/>
</dbReference>
<feature type="compositionally biased region" description="Polar residues" evidence="1">
    <location>
        <begin position="99"/>
        <end position="110"/>
    </location>
</feature>
<feature type="compositionally biased region" description="Basic and acidic residues" evidence="1">
    <location>
        <begin position="46"/>
        <end position="65"/>
    </location>
</feature>